<gene>
    <name evidence="5" type="ORF">YM304_06040</name>
</gene>
<dbReference type="Gene3D" id="2.60.120.330">
    <property type="entry name" value="B-lactam Antibiotic, Isopenicillin N Synthase, Chain"/>
    <property type="match status" value="1"/>
</dbReference>
<protein>
    <submittedName>
        <fullName evidence="5">Putative oxidoreductase</fullName>
    </submittedName>
</protein>
<dbReference type="AlphaFoldDB" id="A0A6C7E8J7"/>
<dbReference type="InterPro" id="IPR027443">
    <property type="entry name" value="IPNS-like_sf"/>
</dbReference>
<dbReference type="InterPro" id="IPR050231">
    <property type="entry name" value="Iron_ascorbate_oxido_reductase"/>
</dbReference>
<evidence type="ECO:0000259" key="4">
    <source>
        <dbReference type="PROSITE" id="PS51471"/>
    </source>
</evidence>
<dbReference type="GO" id="GO:0046872">
    <property type="term" value="F:metal ion binding"/>
    <property type="evidence" value="ECO:0007669"/>
    <property type="project" value="UniProtKB-KW"/>
</dbReference>
<dbReference type="PROSITE" id="PS51471">
    <property type="entry name" value="FE2OG_OXY"/>
    <property type="match status" value="1"/>
</dbReference>
<sequence>MAHTADHDEHLPAIPVIDLQRWRDGDPSVAATVDDALRTVGFVMLAGHGVDQGLIDGTRSAGYAFFHGPDEAKASVAVTPDAYRGWVGSGTQSNAATYGIETLPDLKESYIVGPTAPADVELSPAGEQWFLPNRWPAAPADLRTWTERYHAAMAGLAEEVLTLFAEALGLEADALTSFCATPTSSINLNWYPSHTVTPSAPVGQFRVGPHTDFGTITLLDREPGAGGLQVQRLDGEWVDAPWVPGTFTVNIGDLMSHWTNGRWRSTRHRVLPPPIDVPSEELLSLVFFHGADHDAVVVPFDVGGSGVVDRSPVLAGEYVAAKVAALAVD</sequence>
<dbReference type="SUPFAM" id="SSF51197">
    <property type="entry name" value="Clavaminate synthase-like"/>
    <property type="match status" value="1"/>
</dbReference>
<dbReference type="PANTHER" id="PTHR47990">
    <property type="entry name" value="2-OXOGLUTARATE (2OG) AND FE(II)-DEPENDENT OXYGENASE SUPERFAMILY PROTEIN-RELATED"/>
    <property type="match status" value="1"/>
</dbReference>
<dbReference type="GO" id="GO:0016491">
    <property type="term" value="F:oxidoreductase activity"/>
    <property type="evidence" value="ECO:0007669"/>
    <property type="project" value="UniProtKB-KW"/>
</dbReference>
<dbReference type="Proteomes" id="UP000011863">
    <property type="component" value="Chromosome"/>
</dbReference>
<keyword evidence="3" id="KW-0560">Oxidoreductase</keyword>
<dbReference type="EMBL" id="AP012057">
    <property type="protein sequence ID" value="BAN00918.1"/>
    <property type="molecule type" value="Genomic_DNA"/>
</dbReference>
<dbReference type="Pfam" id="PF03171">
    <property type="entry name" value="2OG-FeII_Oxy"/>
    <property type="match status" value="1"/>
</dbReference>
<evidence type="ECO:0000256" key="1">
    <source>
        <dbReference type="ARBA" id="ARBA00004792"/>
    </source>
</evidence>
<name>A0A6C7E8J7_ILUCY</name>
<dbReference type="PRINTS" id="PR00682">
    <property type="entry name" value="IPNSYNTHASE"/>
</dbReference>
<dbReference type="OrthoDB" id="21825at2"/>
<evidence type="ECO:0000256" key="3">
    <source>
        <dbReference type="RuleBase" id="RU003682"/>
    </source>
</evidence>
<dbReference type="KEGG" id="aym:YM304_06040"/>
<proteinExistence type="inferred from homology"/>
<dbReference type="Pfam" id="PF14226">
    <property type="entry name" value="DIOX_N"/>
    <property type="match status" value="1"/>
</dbReference>
<dbReference type="RefSeq" id="WP_015440166.1">
    <property type="nucleotide sequence ID" value="NC_020520.1"/>
</dbReference>
<evidence type="ECO:0000313" key="6">
    <source>
        <dbReference type="Proteomes" id="UP000011863"/>
    </source>
</evidence>
<feature type="domain" description="Fe2OG dioxygenase" evidence="4">
    <location>
        <begin position="181"/>
        <end position="291"/>
    </location>
</feature>
<comment type="similarity">
    <text evidence="3">Belongs to the iron/ascorbate-dependent oxidoreductase family.</text>
</comment>
<organism evidence="5 6">
    <name type="scientific">Ilumatobacter coccineus (strain NBRC 103263 / KCTC 29153 / YM16-304)</name>
    <dbReference type="NCBI Taxonomy" id="1313172"/>
    <lineage>
        <taxon>Bacteria</taxon>
        <taxon>Bacillati</taxon>
        <taxon>Actinomycetota</taxon>
        <taxon>Acidimicrobiia</taxon>
        <taxon>Acidimicrobiales</taxon>
        <taxon>Ilumatobacteraceae</taxon>
        <taxon>Ilumatobacter</taxon>
    </lineage>
</organism>
<dbReference type="InterPro" id="IPR026992">
    <property type="entry name" value="DIOX_N"/>
</dbReference>
<comment type="pathway">
    <text evidence="1">Antibiotic biosynthesis.</text>
</comment>
<dbReference type="InterPro" id="IPR044861">
    <property type="entry name" value="IPNS-like_FE2OG_OXY"/>
</dbReference>
<keyword evidence="2" id="KW-0045">Antibiotic biosynthesis</keyword>
<accession>A0A6C7E8J7</accession>
<evidence type="ECO:0000256" key="2">
    <source>
        <dbReference type="ARBA" id="ARBA00023194"/>
    </source>
</evidence>
<keyword evidence="3" id="KW-0479">Metal-binding</keyword>
<dbReference type="GO" id="GO:0017000">
    <property type="term" value="P:antibiotic biosynthetic process"/>
    <property type="evidence" value="ECO:0007669"/>
    <property type="project" value="UniProtKB-KW"/>
</dbReference>
<dbReference type="InterPro" id="IPR005123">
    <property type="entry name" value="Oxoglu/Fe-dep_dioxygenase_dom"/>
</dbReference>
<reference evidence="5 6" key="1">
    <citation type="journal article" date="2013" name="Int. J. Syst. Evol. Microbiol.">
        <title>Ilumatobacter nonamiense sp. nov. and Ilumatobacter coccineum sp. nov., isolated from seashore sand.</title>
        <authorList>
            <person name="Matsumoto A."/>
            <person name="Kasai H."/>
            <person name="Matsuo Y."/>
            <person name="Shizuri Y."/>
            <person name="Ichikawa N."/>
            <person name="Fujita N."/>
            <person name="Omura S."/>
            <person name="Takahashi Y."/>
        </authorList>
    </citation>
    <scope>NUCLEOTIDE SEQUENCE [LARGE SCALE GENOMIC DNA]</scope>
    <source>
        <strain evidence="6">NBRC 103263 / KCTC 29153 / YM16-304</strain>
    </source>
</reference>
<keyword evidence="6" id="KW-1185">Reference proteome</keyword>
<keyword evidence="3" id="KW-0408">Iron</keyword>
<evidence type="ECO:0000313" key="5">
    <source>
        <dbReference type="EMBL" id="BAN00918.1"/>
    </source>
</evidence>